<comment type="caution">
    <text evidence="1">The sequence shown here is derived from an EMBL/GenBank/DDBJ whole genome shotgun (WGS) entry which is preliminary data.</text>
</comment>
<name>X1BTC7_9ZZZZ</name>
<protein>
    <submittedName>
        <fullName evidence="1">Uncharacterized protein</fullName>
    </submittedName>
</protein>
<gene>
    <name evidence="1" type="ORF">S01H4_34901</name>
</gene>
<proteinExistence type="predicted"/>
<sequence length="41" mass="4797">MKLSALISNLNTKKIIGDLNLNIKGIYHDSRELREVFYLYV</sequence>
<accession>X1BTC7</accession>
<reference evidence="1" key="1">
    <citation type="journal article" date="2014" name="Front. Microbiol.">
        <title>High frequency of phylogenetically diverse reductive dehalogenase-homologous genes in deep subseafloor sedimentary metagenomes.</title>
        <authorList>
            <person name="Kawai M."/>
            <person name="Futagami T."/>
            <person name="Toyoda A."/>
            <person name="Takaki Y."/>
            <person name="Nishi S."/>
            <person name="Hori S."/>
            <person name="Arai W."/>
            <person name="Tsubouchi T."/>
            <person name="Morono Y."/>
            <person name="Uchiyama I."/>
            <person name="Ito T."/>
            <person name="Fujiyama A."/>
            <person name="Inagaki F."/>
            <person name="Takami H."/>
        </authorList>
    </citation>
    <scope>NUCLEOTIDE SEQUENCE</scope>
    <source>
        <strain evidence="1">Expedition CK06-06</strain>
    </source>
</reference>
<dbReference type="EMBL" id="BART01018494">
    <property type="protein sequence ID" value="GAG75401.1"/>
    <property type="molecule type" value="Genomic_DNA"/>
</dbReference>
<evidence type="ECO:0000313" key="1">
    <source>
        <dbReference type="EMBL" id="GAG75401.1"/>
    </source>
</evidence>
<organism evidence="1">
    <name type="scientific">marine sediment metagenome</name>
    <dbReference type="NCBI Taxonomy" id="412755"/>
    <lineage>
        <taxon>unclassified sequences</taxon>
        <taxon>metagenomes</taxon>
        <taxon>ecological metagenomes</taxon>
    </lineage>
</organism>
<dbReference type="AlphaFoldDB" id="X1BTC7"/>